<dbReference type="EMBL" id="PEUH01000014">
    <property type="protein sequence ID" value="PIV31897.1"/>
    <property type="molecule type" value="Genomic_DNA"/>
</dbReference>
<dbReference type="Proteomes" id="UP000230595">
    <property type="component" value="Unassembled WGS sequence"/>
</dbReference>
<accession>A0A2M7CQG0</accession>
<evidence type="ECO:0000313" key="3">
    <source>
        <dbReference type="Proteomes" id="UP000230595"/>
    </source>
</evidence>
<dbReference type="Pfam" id="PF00050">
    <property type="entry name" value="Kazal_1"/>
    <property type="match status" value="1"/>
</dbReference>
<gene>
    <name evidence="2" type="ORF">COS33_00775</name>
</gene>
<evidence type="ECO:0000313" key="2">
    <source>
        <dbReference type="EMBL" id="PIV31897.1"/>
    </source>
</evidence>
<feature type="domain" description="Kazal-like" evidence="1">
    <location>
        <begin position="237"/>
        <end position="290"/>
    </location>
</feature>
<dbReference type="Gene3D" id="3.30.60.30">
    <property type="match status" value="1"/>
</dbReference>
<evidence type="ECO:0000259" key="1">
    <source>
        <dbReference type="PROSITE" id="PS51465"/>
    </source>
</evidence>
<reference evidence="3" key="1">
    <citation type="submission" date="2017-09" db="EMBL/GenBank/DDBJ databases">
        <title>Depth-based differentiation of microbial function through sediment-hosted aquifers and enrichment of novel symbionts in the deep terrestrial subsurface.</title>
        <authorList>
            <person name="Probst A.J."/>
            <person name="Ladd B."/>
            <person name="Jarett J.K."/>
            <person name="Geller-Mcgrath D.E."/>
            <person name="Sieber C.M.K."/>
            <person name="Emerson J.B."/>
            <person name="Anantharaman K."/>
            <person name="Thomas B.C."/>
            <person name="Malmstrom R."/>
            <person name="Stieglmeier M."/>
            <person name="Klingl A."/>
            <person name="Woyke T."/>
            <person name="Ryan C.M."/>
            <person name="Banfield J.F."/>
        </authorList>
    </citation>
    <scope>NUCLEOTIDE SEQUENCE [LARGE SCALE GENOMIC DNA]</scope>
</reference>
<organism evidence="2 3">
    <name type="scientific">Candidatus Wolfebacteria bacterium CG02_land_8_20_14_3_00_37_12</name>
    <dbReference type="NCBI Taxonomy" id="1975066"/>
    <lineage>
        <taxon>Bacteria</taxon>
        <taxon>Candidatus Wolfeibacteriota</taxon>
    </lineage>
</organism>
<name>A0A2M7CQG0_9BACT</name>
<dbReference type="SUPFAM" id="SSF100895">
    <property type="entry name" value="Kazal-type serine protease inhibitors"/>
    <property type="match status" value="1"/>
</dbReference>
<dbReference type="SMART" id="SM00280">
    <property type="entry name" value="KAZAL"/>
    <property type="match status" value="1"/>
</dbReference>
<dbReference type="AlphaFoldDB" id="A0A2M7CQG0"/>
<dbReference type="InterPro" id="IPR002350">
    <property type="entry name" value="Kazal_dom"/>
</dbReference>
<dbReference type="PROSITE" id="PS51465">
    <property type="entry name" value="KAZAL_2"/>
    <property type="match status" value="1"/>
</dbReference>
<comment type="caution">
    <text evidence="2">The sequence shown here is derived from an EMBL/GenBank/DDBJ whole genome shotgun (WGS) entry which is preliminary data.</text>
</comment>
<sequence length="317" mass="35398">MFRERLERVVNSQPNGIVNELRRVEIIDRISEKIPVEQRQGIEAAKENLIKEFGDRMEKLPQAQMREILKPEFLEMIPGNSAQRIKIIEEIKNRVVSPEIRERLMEAGDKILENKIENKEIRKEEVEKLINYVKDLIIKAESVVAEIENEDMRLNRKNILEKIKSRLFEAGKVLGEGKIGEAFGIANSAGAEVKNLLIPVVEQNIINIKPAPALIEFGSATSGPLKPMPIDQIKPLIPSIPSIMKPIIENQIICTQEYNPVCGANGKTYSNECYAKLAGAPVLARGACQLGATGAGTGTEIKIEPNFEQVIPLMPSY</sequence>
<dbReference type="CDD" id="cd00104">
    <property type="entry name" value="KAZAL_FS"/>
    <property type="match status" value="1"/>
</dbReference>
<proteinExistence type="predicted"/>
<protein>
    <recommendedName>
        <fullName evidence="1">Kazal-like domain-containing protein</fullName>
    </recommendedName>
</protein>
<dbReference type="InterPro" id="IPR036058">
    <property type="entry name" value="Kazal_dom_sf"/>
</dbReference>